<accession>A0A437AHZ7</accession>
<comment type="caution">
    <text evidence="1">The sequence shown here is derived from an EMBL/GenBank/DDBJ whole genome shotgun (WGS) entry which is preliminary data.</text>
</comment>
<dbReference type="OrthoDB" id="10342675at2759"/>
<name>A0A437AHZ7_9MICR</name>
<sequence>MLKYKFNELGKIIQLLTFSEQYLTKNPLIIQTYGIKQNDYICCANTHKIKEIILSNLDKDSLIIFDFSTLIETTTLVYTFRLVNCLGKNVYLVTSKREKLWFVNEFIKN</sequence>
<protein>
    <submittedName>
        <fullName evidence="1">Uncharacterized protein</fullName>
    </submittedName>
</protein>
<dbReference type="AlphaFoldDB" id="A0A437AHZ7"/>
<keyword evidence="2" id="KW-1185">Reference proteome</keyword>
<dbReference type="EMBL" id="RCSS01000772">
    <property type="protein sequence ID" value="RVD90800.1"/>
    <property type="molecule type" value="Genomic_DNA"/>
</dbReference>
<organism evidence="1 2">
    <name type="scientific">Tubulinosema ratisbonensis</name>
    <dbReference type="NCBI Taxonomy" id="291195"/>
    <lineage>
        <taxon>Eukaryota</taxon>
        <taxon>Fungi</taxon>
        <taxon>Fungi incertae sedis</taxon>
        <taxon>Microsporidia</taxon>
        <taxon>Tubulinosematoidea</taxon>
        <taxon>Tubulinosematidae</taxon>
        <taxon>Tubulinosema</taxon>
    </lineage>
</organism>
<reference evidence="1 2" key="1">
    <citation type="submission" date="2018-10" db="EMBL/GenBank/DDBJ databases">
        <title>Draft genome sequence of the microsporidian Tubulinosema ratisbonensis.</title>
        <authorList>
            <person name="Polonais V."/>
            <person name="Peyretaillade E."/>
            <person name="Niehus S."/>
            <person name="Wawrzyniak I."/>
            <person name="Franchet A."/>
            <person name="Gaspin C."/>
            <person name="Reichstadt M."/>
            <person name="Belser C."/>
            <person name="Labadie K."/>
            <person name="Delbac F."/>
            <person name="Ferrandon D."/>
        </authorList>
    </citation>
    <scope>NUCLEOTIDE SEQUENCE [LARGE SCALE GENOMIC DNA]</scope>
    <source>
        <strain evidence="1 2">Franzen</strain>
    </source>
</reference>
<dbReference type="VEuPathDB" id="MicrosporidiaDB:TUBRATIS_27720"/>
<proteinExistence type="predicted"/>
<gene>
    <name evidence="1" type="ORF">TUBRATIS_27720</name>
</gene>
<evidence type="ECO:0000313" key="2">
    <source>
        <dbReference type="Proteomes" id="UP000282876"/>
    </source>
</evidence>
<dbReference type="Proteomes" id="UP000282876">
    <property type="component" value="Unassembled WGS sequence"/>
</dbReference>
<evidence type="ECO:0000313" key="1">
    <source>
        <dbReference type="EMBL" id="RVD90800.1"/>
    </source>
</evidence>